<sequence>MRKLRPFLLVAIAATISLCAQKSNTRTINSVSIIGHHSFSQRKLLEQIQLKPGSFLLFSRVEFDRRLLKLDAISLKNYYHSNGFLEVAVKDSFSVINDKVDIFFIIEEGKQYYLNSVSIIGLRSLKEKEVKSLLDLKTGNPYNPVQINTNQALLNEAFEEKGKLFYQFDIKQEVQDSVNITILINEGPDVYIHHTWVSGLELIDSNYVRKEFSFKKGDLFEKNLMDKTKRALLQSGFFSSVSLIAHPLANSDSLVNIEVRMKEFRNRGELELEPGYEIIEYVPGVNSLVGLGGSVHWLDRMIFGSKNRFDAKGSVVMPSEEGFVYPRFSVDMKISNHRPFLLRLPTQVKVFYQQFKNFGDEEGPYVRRFGLEYANIFRWNRQRSFLDIGFRFELFDESDVFKDQIEQRNFSIHLQQDNRDNPVYPSKGNVIIFRMDAFGGWLKGNRTYTKYDLDLRQYVSPIKNVTVAGRINVGLITGWSDDYDHYETVLFEKFYLGGSNTLRAWKPLQFMTYQTEYGSTLPLGKTSKMLTNWEVRFPLFWKLGMVLFYDGGQISDSFQTVQWKDLQWNRGVGITINLPFAPIRVDYGESIENPNLNKIHFGILYSF</sequence>
<keyword evidence="4" id="KW-0472">Membrane</keyword>
<dbReference type="InterPro" id="IPR034746">
    <property type="entry name" value="POTRA"/>
</dbReference>
<protein>
    <recommendedName>
        <fullName evidence="5">POTRA domain-containing protein</fullName>
    </recommendedName>
</protein>
<proteinExistence type="predicted"/>
<keyword evidence="3" id="KW-0812">Transmembrane</keyword>
<gene>
    <name evidence="6" type="ORF">METZ01_LOCUS24855</name>
</gene>
<dbReference type="InterPro" id="IPR000184">
    <property type="entry name" value="Bac_surfAg_D15"/>
</dbReference>
<dbReference type="AlphaFoldDB" id="A0A381PY52"/>
<dbReference type="InterPro" id="IPR010827">
    <property type="entry name" value="BamA/TamA_POTRA"/>
</dbReference>
<accession>A0A381PY52</accession>
<name>A0A381PY52_9ZZZZ</name>
<feature type="domain" description="POTRA" evidence="5">
    <location>
        <begin position="112"/>
        <end position="187"/>
    </location>
</feature>
<dbReference type="Pfam" id="PF07244">
    <property type="entry name" value="POTRA"/>
    <property type="match status" value="3"/>
</dbReference>
<dbReference type="PANTHER" id="PTHR12815:SF18">
    <property type="entry name" value="SORTING AND ASSEMBLY MACHINERY COMPONENT 50 HOMOLOG"/>
    <property type="match status" value="1"/>
</dbReference>
<evidence type="ECO:0000256" key="2">
    <source>
        <dbReference type="ARBA" id="ARBA00022452"/>
    </source>
</evidence>
<dbReference type="Gene3D" id="3.10.20.310">
    <property type="entry name" value="membrane protein fhac"/>
    <property type="match status" value="3"/>
</dbReference>
<dbReference type="Pfam" id="PF01103">
    <property type="entry name" value="Omp85"/>
    <property type="match status" value="1"/>
</dbReference>
<evidence type="ECO:0000313" key="6">
    <source>
        <dbReference type="EMBL" id="SUZ72001.1"/>
    </source>
</evidence>
<dbReference type="EMBL" id="UINC01001139">
    <property type="protein sequence ID" value="SUZ72001.1"/>
    <property type="molecule type" value="Genomic_DNA"/>
</dbReference>
<dbReference type="InterPro" id="IPR039910">
    <property type="entry name" value="D15-like"/>
</dbReference>
<dbReference type="PANTHER" id="PTHR12815">
    <property type="entry name" value="SORTING AND ASSEMBLY MACHINERY SAMM50 PROTEIN FAMILY MEMBER"/>
    <property type="match status" value="1"/>
</dbReference>
<evidence type="ECO:0000259" key="5">
    <source>
        <dbReference type="PROSITE" id="PS51779"/>
    </source>
</evidence>
<dbReference type="PROSITE" id="PS51779">
    <property type="entry name" value="POTRA"/>
    <property type="match status" value="1"/>
</dbReference>
<comment type="subcellular location">
    <subcellularLocation>
        <location evidence="1">Membrane</location>
    </subcellularLocation>
</comment>
<evidence type="ECO:0000256" key="1">
    <source>
        <dbReference type="ARBA" id="ARBA00004370"/>
    </source>
</evidence>
<evidence type="ECO:0000256" key="3">
    <source>
        <dbReference type="ARBA" id="ARBA00022692"/>
    </source>
</evidence>
<evidence type="ECO:0000256" key="4">
    <source>
        <dbReference type="ARBA" id="ARBA00023136"/>
    </source>
</evidence>
<organism evidence="6">
    <name type="scientific">marine metagenome</name>
    <dbReference type="NCBI Taxonomy" id="408172"/>
    <lineage>
        <taxon>unclassified sequences</taxon>
        <taxon>metagenomes</taxon>
        <taxon>ecological metagenomes</taxon>
    </lineage>
</organism>
<reference evidence="6" key="1">
    <citation type="submission" date="2018-05" db="EMBL/GenBank/DDBJ databases">
        <authorList>
            <person name="Lanie J.A."/>
            <person name="Ng W.-L."/>
            <person name="Kazmierczak K.M."/>
            <person name="Andrzejewski T.M."/>
            <person name="Davidsen T.M."/>
            <person name="Wayne K.J."/>
            <person name="Tettelin H."/>
            <person name="Glass J.I."/>
            <person name="Rusch D."/>
            <person name="Podicherti R."/>
            <person name="Tsui H.-C.T."/>
            <person name="Winkler M.E."/>
        </authorList>
    </citation>
    <scope>NUCLEOTIDE SEQUENCE</scope>
</reference>
<keyword evidence="2" id="KW-1134">Transmembrane beta strand</keyword>
<dbReference type="Gene3D" id="2.40.160.50">
    <property type="entry name" value="membrane protein fhac: a member of the omp85/tpsb transporter family"/>
    <property type="match status" value="1"/>
</dbReference>
<dbReference type="GO" id="GO:0019867">
    <property type="term" value="C:outer membrane"/>
    <property type="evidence" value="ECO:0007669"/>
    <property type="project" value="InterPro"/>
</dbReference>